<dbReference type="PROSITE" id="PS51294">
    <property type="entry name" value="HTH_MYB"/>
    <property type="match status" value="1"/>
</dbReference>
<keyword evidence="3" id="KW-0539">Nucleus</keyword>
<dbReference type="InterPro" id="IPR009057">
    <property type="entry name" value="Homeodomain-like_sf"/>
</dbReference>
<dbReference type="Proteomes" id="UP000001514">
    <property type="component" value="Unassembled WGS sequence"/>
</dbReference>
<dbReference type="Gene3D" id="1.10.10.60">
    <property type="entry name" value="Homeodomain-like"/>
    <property type="match status" value="1"/>
</dbReference>
<dbReference type="FunFam" id="1.10.10.60:FF:000002">
    <property type="entry name" value="Myb family transcription factor"/>
    <property type="match status" value="1"/>
</dbReference>
<protein>
    <recommendedName>
        <fullName evidence="5">HTH myb-type domain-containing protein</fullName>
    </recommendedName>
</protein>
<feature type="region of interest" description="Disordered" evidence="4">
    <location>
        <begin position="1"/>
        <end position="78"/>
    </location>
</feature>
<gene>
    <name evidence="6" type="ORF">SELMODRAFT_438636</name>
</gene>
<keyword evidence="7" id="KW-1185">Reference proteome</keyword>
<feature type="domain" description="HTH myb-type" evidence="5">
    <location>
        <begin position="82"/>
        <end position="142"/>
    </location>
</feature>
<evidence type="ECO:0000259" key="5">
    <source>
        <dbReference type="PROSITE" id="PS51294"/>
    </source>
</evidence>
<evidence type="ECO:0000256" key="1">
    <source>
        <dbReference type="ARBA" id="ARBA00023015"/>
    </source>
</evidence>
<dbReference type="InterPro" id="IPR046955">
    <property type="entry name" value="PHR1-like"/>
</dbReference>
<dbReference type="Pfam" id="PF00249">
    <property type="entry name" value="Myb_DNA-binding"/>
    <property type="match status" value="1"/>
</dbReference>
<evidence type="ECO:0000256" key="2">
    <source>
        <dbReference type="ARBA" id="ARBA00023163"/>
    </source>
</evidence>
<feature type="compositionally biased region" description="Basic residues" evidence="4">
    <location>
        <begin position="383"/>
        <end position="394"/>
    </location>
</feature>
<dbReference type="eggNOG" id="ENOG502RM8S">
    <property type="taxonomic scope" value="Eukaryota"/>
</dbReference>
<dbReference type="NCBIfam" id="TIGR01557">
    <property type="entry name" value="myb_SHAQKYF"/>
    <property type="match status" value="1"/>
</dbReference>
<dbReference type="GO" id="GO:0003677">
    <property type="term" value="F:DNA binding"/>
    <property type="evidence" value="ECO:0007669"/>
    <property type="project" value="InterPro"/>
</dbReference>
<feature type="compositionally biased region" description="Acidic residues" evidence="4">
    <location>
        <begin position="358"/>
        <end position="367"/>
    </location>
</feature>
<dbReference type="GO" id="GO:0003700">
    <property type="term" value="F:DNA-binding transcription factor activity"/>
    <property type="evidence" value="ECO:0007669"/>
    <property type="project" value="InterPro"/>
</dbReference>
<dbReference type="InParanoid" id="D8QX76"/>
<evidence type="ECO:0000256" key="3">
    <source>
        <dbReference type="ARBA" id="ARBA00023242"/>
    </source>
</evidence>
<dbReference type="Gramene" id="EFJ35361">
    <property type="protein sequence ID" value="EFJ35361"/>
    <property type="gene ID" value="SELMODRAFT_438636"/>
</dbReference>
<feature type="compositionally biased region" description="Polar residues" evidence="4">
    <location>
        <begin position="396"/>
        <end position="407"/>
    </location>
</feature>
<dbReference type="STRING" id="88036.D8QX76"/>
<feature type="region of interest" description="Disordered" evidence="4">
    <location>
        <begin position="215"/>
        <end position="242"/>
    </location>
</feature>
<dbReference type="InterPro" id="IPR006447">
    <property type="entry name" value="Myb_dom_plants"/>
</dbReference>
<dbReference type="EMBL" id="GL377568">
    <property type="protein sequence ID" value="EFJ35361.1"/>
    <property type="molecule type" value="Genomic_DNA"/>
</dbReference>
<keyword evidence="1" id="KW-0805">Transcription regulation</keyword>
<reference evidence="6 7" key="1">
    <citation type="journal article" date="2011" name="Science">
        <title>The Selaginella genome identifies genetic changes associated with the evolution of vascular plants.</title>
        <authorList>
            <person name="Banks J.A."/>
            <person name="Nishiyama T."/>
            <person name="Hasebe M."/>
            <person name="Bowman J.L."/>
            <person name="Gribskov M."/>
            <person name="dePamphilis C."/>
            <person name="Albert V.A."/>
            <person name="Aono N."/>
            <person name="Aoyama T."/>
            <person name="Ambrose B.A."/>
            <person name="Ashton N.W."/>
            <person name="Axtell M.J."/>
            <person name="Barker E."/>
            <person name="Barker M.S."/>
            <person name="Bennetzen J.L."/>
            <person name="Bonawitz N.D."/>
            <person name="Chapple C."/>
            <person name="Cheng C."/>
            <person name="Correa L.G."/>
            <person name="Dacre M."/>
            <person name="DeBarry J."/>
            <person name="Dreyer I."/>
            <person name="Elias M."/>
            <person name="Engstrom E.M."/>
            <person name="Estelle M."/>
            <person name="Feng L."/>
            <person name="Finet C."/>
            <person name="Floyd S.K."/>
            <person name="Frommer W.B."/>
            <person name="Fujita T."/>
            <person name="Gramzow L."/>
            <person name="Gutensohn M."/>
            <person name="Harholt J."/>
            <person name="Hattori M."/>
            <person name="Heyl A."/>
            <person name="Hirai T."/>
            <person name="Hiwatashi Y."/>
            <person name="Ishikawa M."/>
            <person name="Iwata M."/>
            <person name="Karol K.G."/>
            <person name="Koehler B."/>
            <person name="Kolukisaoglu U."/>
            <person name="Kubo M."/>
            <person name="Kurata T."/>
            <person name="Lalonde S."/>
            <person name="Li K."/>
            <person name="Li Y."/>
            <person name="Litt A."/>
            <person name="Lyons E."/>
            <person name="Manning G."/>
            <person name="Maruyama T."/>
            <person name="Michael T.P."/>
            <person name="Mikami K."/>
            <person name="Miyazaki S."/>
            <person name="Morinaga S."/>
            <person name="Murata T."/>
            <person name="Mueller-Roeber B."/>
            <person name="Nelson D.R."/>
            <person name="Obara M."/>
            <person name="Oguri Y."/>
            <person name="Olmstead R.G."/>
            <person name="Onodera N."/>
            <person name="Petersen B.L."/>
            <person name="Pils B."/>
            <person name="Prigge M."/>
            <person name="Rensing S.A."/>
            <person name="Riano-Pachon D.M."/>
            <person name="Roberts A.W."/>
            <person name="Sato Y."/>
            <person name="Scheller H.V."/>
            <person name="Schulz B."/>
            <person name="Schulz C."/>
            <person name="Shakirov E.V."/>
            <person name="Shibagaki N."/>
            <person name="Shinohara N."/>
            <person name="Shippen D.E."/>
            <person name="Soerensen I."/>
            <person name="Sotooka R."/>
            <person name="Sugimoto N."/>
            <person name="Sugita M."/>
            <person name="Sumikawa N."/>
            <person name="Tanurdzic M."/>
            <person name="Theissen G."/>
            <person name="Ulvskov P."/>
            <person name="Wakazuki S."/>
            <person name="Weng J.K."/>
            <person name="Willats W.W."/>
            <person name="Wipf D."/>
            <person name="Wolf P.G."/>
            <person name="Yang L."/>
            <person name="Zimmer A.D."/>
            <person name="Zhu Q."/>
            <person name="Mitros T."/>
            <person name="Hellsten U."/>
            <person name="Loque D."/>
            <person name="Otillar R."/>
            <person name="Salamov A."/>
            <person name="Schmutz J."/>
            <person name="Shapiro H."/>
            <person name="Lindquist E."/>
            <person name="Lucas S."/>
            <person name="Rokhsar D."/>
            <person name="Grigoriev I.V."/>
        </authorList>
    </citation>
    <scope>NUCLEOTIDE SEQUENCE [LARGE SCALE GENOMIC DNA]</scope>
</reference>
<keyword evidence="2" id="KW-0804">Transcription</keyword>
<feature type="compositionally biased region" description="Low complexity" evidence="4">
    <location>
        <begin position="368"/>
        <end position="378"/>
    </location>
</feature>
<evidence type="ECO:0000313" key="7">
    <source>
        <dbReference type="Proteomes" id="UP000001514"/>
    </source>
</evidence>
<proteinExistence type="predicted"/>
<feature type="compositionally biased region" description="Basic and acidic residues" evidence="4">
    <location>
        <begin position="1"/>
        <end position="19"/>
    </location>
</feature>
<sequence length="427" mass="47912">MMQQLDQKDKAMAREEHCAKSHSQANSSSSNKEEEQAHKSMSVSSPESSSAGTNSGKSCDSSSRKNSSSSAATAGGVRQYVRSKMPRLRWTPDLHHCFVNAVERLGGQDRATPKLVLQLMDVKGLTIAHVKSHLQMYRSMKNDENHGQASSEAGQDHLALIDDRSSLVGTAFASSLQQHLDLGHHHPHESFAAFQQQEQQQQHFFCRPVLQPLARHHHHQHQQEHGFMVESSSSSGLRSHRSLPNDLVHLNDYWLNLQTHKQISPGSSSSNYSSRSEWTQNHLMQIDHHHHHHHHRAAQQAAINNNNNNVIDNNINNRHRVFEELRKQRLVLDSSSHSTHATMQLLDRMNNRRSSPDSTDDDDDDDGSNLSLSLTSSPAGMKNKAKRRNGKYIRRGSSSTSSGQPDQNRGEPVIRLDLTLSIAHKSP</sequence>
<accession>D8QX76</accession>
<dbReference type="AlphaFoldDB" id="D8QX76"/>
<evidence type="ECO:0000313" key="6">
    <source>
        <dbReference type="EMBL" id="EFJ35361.1"/>
    </source>
</evidence>
<feature type="region of interest" description="Disordered" evidence="4">
    <location>
        <begin position="345"/>
        <end position="427"/>
    </location>
</feature>
<dbReference type="HOGENOM" id="CLU_647950_0_0_1"/>
<organism evidence="7">
    <name type="scientific">Selaginella moellendorffii</name>
    <name type="common">Spikemoss</name>
    <dbReference type="NCBI Taxonomy" id="88036"/>
    <lineage>
        <taxon>Eukaryota</taxon>
        <taxon>Viridiplantae</taxon>
        <taxon>Streptophyta</taxon>
        <taxon>Embryophyta</taxon>
        <taxon>Tracheophyta</taxon>
        <taxon>Lycopodiopsida</taxon>
        <taxon>Selaginellales</taxon>
        <taxon>Selaginellaceae</taxon>
        <taxon>Selaginella</taxon>
    </lineage>
</organism>
<dbReference type="PANTHER" id="PTHR31314">
    <property type="entry name" value="MYB FAMILY TRANSCRIPTION FACTOR PHL7-LIKE"/>
    <property type="match status" value="1"/>
</dbReference>
<feature type="compositionally biased region" description="Low complexity" evidence="4">
    <location>
        <begin position="40"/>
        <end position="70"/>
    </location>
</feature>
<name>D8QX76_SELML</name>
<evidence type="ECO:0000256" key="4">
    <source>
        <dbReference type="SAM" id="MobiDB-lite"/>
    </source>
</evidence>
<dbReference type="KEGG" id="smo:SELMODRAFT_438636"/>
<dbReference type="InterPro" id="IPR001005">
    <property type="entry name" value="SANT/Myb"/>
</dbReference>
<dbReference type="InterPro" id="IPR017930">
    <property type="entry name" value="Myb_dom"/>
</dbReference>
<dbReference type="SUPFAM" id="SSF46689">
    <property type="entry name" value="Homeodomain-like"/>
    <property type="match status" value="1"/>
</dbReference>
<dbReference type="PANTHER" id="PTHR31314:SF175">
    <property type="entry name" value="HTH MYB-TYPE DOMAIN-CONTAINING PROTEIN"/>
    <property type="match status" value="1"/>
</dbReference>
<feature type="compositionally biased region" description="Low complexity" evidence="4">
    <location>
        <begin position="21"/>
        <end position="30"/>
    </location>
</feature>